<dbReference type="AlphaFoldDB" id="A0AAD6GFM0"/>
<reference evidence="1 2" key="1">
    <citation type="journal article" date="2023" name="IMA Fungus">
        <title>Comparative genomic study of the Penicillium genus elucidates a diverse pangenome and 15 lateral gene transfer events.</title>
        <authorList>
            <person name="Petersen C."/>
            <person name="Sorensen T."/>
            <person name="Nielsen M.R."/>
            <person name="Sondergaard T.E."/>
            <person name="Sorensen J.L."/>
            <person name="Fitzpatrick D.A."/>
            <person name="Frisvad J.C."/>
            <person name="Nielsen K.L."/>
        </authorList>
    </citation>
    <scope>NUCLEOTIDE SEQUENCE [LARGE SCALE GENOMIC DNA]</scope>
    <source>
        <strain evidence="1 2">IBT 35679</strain>
    </source>
</reference>
<dbReference type="EMBL" id="JAQIZZ010000005">
    <property type="protein sequence ID" value="KAJ5541694.1"/>
    <property type="molecule type" value="Genomic_DNA"/>
</dbReference>
<name>A0AAD6GFM0_9EURO</name>
<proteinExistence type="predicted"/>
<protein>
    <submittedName>
        <fullName evidence="1">Uncharacterized protein</fullName>
    </submittedName>
</protein>
<gene>
    <name evidence="1" type="ORF">N7494_006770</name>
</gene>
<accession>A0AAD6GFM0</accession>
<organism evidence="1 2">
    <name type="scientific">Penicillium frequentans</name>
    <dbReference type="NCBI Taxonomy" id="3151616"/>
    <lineage>
        <taxon>Eukaryota</taxon>
        <taxon>Fungi</taxon>
        <taxon>Dikarya</taxon>
        <taxon>Ascomycota</taxon>
        <taxon>Pezizomycotina</taxon>
        <taxon>Eurotiomycetes</taxon>
        <taxon>Eurotiomycetidae</taxon>
        <taxon>Eurotiales</taxon>
        <taxon>Aspergillaceae</taxon>
        <taxon>Penicillium</taxon>
    </lineage>
</organism>
<keyword evidence="2" id="KW-1185">Reference proteome</keyword>
<dbReference type="Proteomes" id="UP001220324">
    <property type="component" value="Unassembled WGS sequence"/>
</dbReference>
<comment type="caution">
    <text evidence="1">The sequence shown here is derived from an EMBL/GenBank/DDBJ whole genome shotgun (WGS) entry which is preliminary data.</text>
</comment>
<evidence type="ECO:0000313" key="1">
    <source>
        <dbReference type="EMBL" id="KAJ5541694.1"/>
    </source>
</evidence>
<evidence type="ECO:0000313" key="2">
    <source>
        <dbReference type="Proteomes" id="UP001220324"/>
    </source>
</evidence>
<sequence length="85" mass="9102">MPGALLQKINVSSQTPDVVARSVALLFADEKRHGDVLYSWDGNYREINNSEGGLLESAGQLLDNAASEQSAILKIRAAFAKATKA</sequence>